<gene>
    <name evidence="10" type="ORF">GcC1_016003</name>
</gene>
<evidence type="ECO:0000256" key="3">
    <source>
        <dbReference type="ARBA" id="ARBA00022553"/>
    </source>
</evidence>
<sequence length="1405" mass="164432">MVQNGFEDLNTPRTKFEDATYMTKDFPEFDISEDQSFQVPLKENNIPAYRPKDIRRDRPDLRTPLARPALKDRRNVPGFGGREFTPLLRNATRRSALRNVQENLTETPAFLKQGSLNNNSEDLSPLPVSNSIYGDISSGTYLAETPAPQFNSNSIASTPETLQPNKKESLGILQDGGKLSLREQENAINRIEKENFALKLRIHFLENIQSKFGPEFNEQAIKENTELKIDKVTMQREINQFRKTLHDAHQDVESYKKQLTELQENSKRTYIDDRQREKLNNLHQSLENKEEELNQLRNQRNQGESSQEKISELEANLKEKERHLGSQEREITFLKEEAGMREAQLRELEAITEEAKLRITDLEEKAEAYEELERAKGSIQIMESKLKELTAEVESAQHDRQDALRERDRTESDLKELQEEMANKSFNTKDLYFKMEERARHTQDELQKLRKKYSLLQDQYQEKIKESHELQAEIHELKLNNQITQQKHKDKLDLMIEEKDFAISDRDSIASSYQSRQNELHAVLDEKNKLQIRNETMKNENTSLQRDLERCHKRLKELEKSLELERSSALRNEQDLSDEHQNEVNSLKNKIEDVQAHLEEKERSYGRDIEEWNNERKNLLTQRDIIEEKVNSLQKTIDKLHETEGTLSSKEAKLQQALRIESDRHHDQEAFLNRKVNDLNEDVQARQQAFAEAQLELSNVREELRLSQRDQKILEEKVEALEDEVEVLQTNLDEETESFNKEITTARKESERLMMQISSIKSDLTKAESMALNAQAETDKYRANLQRGEGSKDDLQCRIKDLEKQINFYRQERSSLQDQLNQVNSEVQSLRNSIADLEAERTDLNNLLNDSQKQKVLPHNDEERINLRSSKLKLENELRRLQEENRVAVAGQEAAENSLDREIAKANNEEIRLTNEILDLQQRLKGTCNKRELTAAKNLVLQLEARVKSLESHHGGEFGDEDEREISLINRNLREARKKEGEYIQREASQKSIIRDLKRKITDLERQVHNTEISYLKKSSPNSPSVDDSILKEELAQLRVQLTDAHRTLKELRAQLKKAEKESQFRLITTNTDLEARIEALEAEKEKLYRSLNQVESAKEQLLSKNSTADATVNRLKAKIERLENALRDERLNSGENRTIALERKDLHEMLRESQSQAESLEFIIQERDDKISGLKDIEKELRRQVNQLREELTKSNQKSSLYHDQLERLQQKFHHAKDQWESERKQLTRGVRFANMSLSMTEDSPKHHLKQQNQQEIKVLKTEFEEYEKRHKKEMRGVSLQLEWLRAKCSREEFFRAEAAFAKRFMALQIALFQACNKADIELLEKHGIPRPPPRPKKGNSIKRLGIVIRAIIRMKRSAGFWAEKRKIDEKIQAQIERQSKIQTKELSLRSSNETPSSSVKRKK</sequence>
<feature type="coiled-coil region" evidence="6">
    <location>
        <begin position="676"/>
        <end position="738"/>
    </location>
</feature>
<accession>A0A420J632</accession>
<feature type="region of interest" description="Disordered" evidence="7">
    <location>
        <begin position="1384"/>
        <end position="1405"/>
    </location>
</feature>
<feature type="coiled-coil region" evidence="6">
    <location>
        <begin position="520"/>
        <end position="643"/>
    </location>
</feature>
<evidence type="ECO:0000313" key="10">
    <source>
        <dbReference type="EMBL" id="RKF82245.1"/>
    </source>
</evidence>
<comment type="caution">
    <text evidence="10">The sequence shown here is derived from an EMBL/GenBank/DDBJ whole genome shotgun (WGS) entry which is preliminary data.</text>
</comment>
<evidence type="ECO:0000256" key="7">
    <source>
        <dbReference type="SAM" id="MobiDB-lite"/>
    </source>
</evidence>
<evidence type="ECO:0000256" key="2">
    <source>
        <dbReference type="ARBA" id="ARBA00022490"/>
    </source>
</evidence>
<dbReference type="GO" id="GO:0005737">
    <property type="term" value="C:cytoplasm"/>
    <property type="evidence" value="ECO:0007669"/>
    <property type="project" value="UniProtKB-ARBA"/>
</dbReference>
<dbReference type="EMBL" id="MCBR01001686">
    <property type="protein sequence ID" value="RKF82245.1"/>
    <property type="molecule type" value="Genomic_DNA"/>
</dbReference>
<dbReference type="OrthoDB" id="10255000at2759"/>
<evidence type="ECO:0000313" key="11">
    <source>
        <dbReference type="Proteomes" id="UP000285405"/>
    </source>
</evidence>
<dbReference type="GO" id="GO:0005815">
    <property type="term" value="C:microtubule organizing center"/>
    <property type="evidence" value="ECO:0007669"/>
    <property type="project" value="UniProtKB-SubCell"/>
</dbReference>
<feature type="coiled-coil region" evidence="6">
    <location>
        <begin position="181"/>
        <end position="487"/>
    </location>
</feature>
<feature type="coiled-coil region" evidence="6">
    <location>
        <begin position="785"/>
        <end position="953"/>
    </location>
</feature>
<proteinExistence type="predicted"/>
<name>A0A420J632_9PEZI</name>
<feature type="compositionally biased region" description="Polar residues" evidence="7">
    <location>
        <begin position="1390"/>
        <end position="1405"/>
    </location>
</feature>
<evidence type="ECO:0000256" key="4">
    <source>
        <dbReference type="ARBA" id="ARBA00023054"/>
    </source>
</evidence>
<organism evidence="10 11">
    <name type="scientific">Golovinomyces cichoracearum</name>
    <dbReference type="NCBI Taxonomy" id="62708"/>
    <lineage>
        <taxon>Eukaryota</taxon>
        <taxon>Fungi</taxon>
        <taxon>Dikarya</taxon>
        <taxon>Ascomycota</taxon>
        <taxon>Pezizomycotina</taxon>
        <taxon>Leotiomycetes</taxon>
        <taxon>Erysiphales</taxon>
        <taxon>Erysiphaceae</taxon>
        <taxon>Golovinomyces</taxon>
    </lineage>
</organism>
<evidence type="ECO:0000259" key="8">
    <source>
        <dbReference type="Pfam" id="PF07989"/>
    </source>
</evidence>
<evidence type="ECO:0000259" key="9">
    <source>
        <dbReference type="Pfam" id="PF10495"/>
    </source>
</evidence>
<keyword evidence="3" id="KW-0597">Phosphoprotein</keyword>
<dbReference type="PANTHER" id="PTHR47357">
    <property type="entry name" value="COP1-INTERACTIVE PROTEIN 1"/>
    <property type="match status" value="1"/>
</dbReference>
<dbReference type="Pfam" id="PF10495">
    <property type="entry name" value="PACT_coil_coil"/>
    <property type="match status" value="1"/>
</dbReference>
<evidence type="ECO:0000256" key="6">
    <source>
        <dbReference type="SAM" id="Coils"/>
    </source>
</evidence>
<dbReference type="InterPro" id="IPR012943">
    <property type="entry name" value="Cnn_1N"/>
</dbReference>
<feature type="domain" description="Centrosomin N-terminal motif 1" evidence="8">
    <location>
        <begin position="180"/>
        <end position="253"/>
    </location>
</feature>
<dbReference type="InterPro" id="IPR019528">
    <property type="entry name" value="PACT_domain"/>
</dbReference>
<comment type="subcellular location">
    <subcellularLocation>
        <location evidence="1">Cytoplasm</location>
        <location evidence="1">Cytoskeleton</location>
        <location evidence="1">Microtubule organizing center</location>
    </subcellularLocation>
</comment>
<dbReference type="Proteomes" id="UP000285405">
    <property type="component" value="Unassembled WGS sequence"/>
</dbReference>
<evidence type="ECO:0000256" key="5">
    <source>
        <dbReference type="ARBA" id="ARBA00023212"/>
    </source>
</evidence>
<keyword evidence="5" id="KW-0206">Cytoskeleton</keyword>
<reference evidence="10 11" key="1">
    <citation type="journal article" date="2018" name="BMC Genomics">
        <title>Comparative genome analyses reveal sequence features reflecting distinct modes of host-adaptation between dicot and monocot powdery mildew.</title>
        <authorList>
            <person name="Wu Y."/>
            <person name="Ma X."/>
            <person name="Pan Z."/>
            <person name="Kale S.D."/>
            <person name="Song Y."/>
            <person name="King H."/>
            <person name="Zhang Q."/>
            <person name="Presley C."/>
            <person name="Deng X."/>
            <person name="Wei C.I."/>
            <person name="Xiao S."/>
        </authorList>
    </citation>
    <scope>NUCLEOTIDE SEQUENCE [LARGE SCALE GENOMIC DNA]</scope>
    <source>
        <strain evidence="10">UCSC1</strain>
    </source>
</reference>
<keyword evidence="2" id="KW-0963">Cytoplasm</keyword>
<evidence type="ECO:0000256" key="1">
    <source>
        <dbReference type="ARBA" id="ARBA00004267"/>
    </source>
</evidence>
<feature type="coiled-coil region" evidence="6">
    <location>
        <begin position="987"/>
        <end position="1133"/>
    </location>
</feature>
<dbReference type="PANTHER" id="PTHR47357:SF1">
    <property type="entry name" value="SPINDLE POLE BODY COMPONENT 110"/>
    <property type="match status" value="1"/>
</dbReference>
<feature type="coiled-coil region" evidence="6">
    <location>
        <begin position="1172"/>
        <end position="1227"/>
    </location>
</feature>
<feature type="domain" description="Pericentrin/AKAP-450 centrosomal targeting" evidence="9">
    <location>
        <begin position="1289"/>
        <end position="1363"/>
    </location>
</feature>
<keyword evidence="4 6" id="KW-0175">Coiled coil</keyword>
<dbReference type="GO" id="GO:0005200">
    <property type="term" value="F:structural constituent of cytoskeleton"/>
    <property type="evidence" value="ECO:0007669"/>
    <property type="project" value="TreeGrafter"/>
</dbReference>
<dbReference type="Pfam" id="PF07989">
    <property type="entry name" value="Cnn_1N"/>
    <property type="match status" value="1"/>
</dbReference>
<protein>
    <submittedName>
        <fullName evidence="10">Putative microtubule associated protein</fullName>
    </submittedName>
</protein>